<evidence type="ECO:0000313" key="5">
    <source>
        <dbReference type="Proteomes" id="UP000199286"/>
    </source>
</evidence>
<proteinExistence type="inferred from homology"/>
<dbReference type="InterPro" id="IPR050201">
    <property type="entry name" value="Bacterial_glucokinase"/>
</dbReference>
<dbReference type="EMBL" id="FNPF01000005">
    <property type="protein sequence ID" value="SDY27570.1"/>
    <property type="molecule type" value="Genomic_DNA"/>
</dbReference>
<dbReference type="PANTHER" id="PTHR47690">
    <property type="entry name" value="GLUCOKINASE"/>
    <property type="match status" value="1"/>
</dbReference>
<dbReference type="GO" id="GO:0006096">
    <property type="term" value="P:glycolytic process"/>
    <property type="evidence" value="ECO:0007669"/>
    <property type="project" value="InterPro"/>
</dbReference>
<keyword evidence="5" id="KW-1185">Reference proteome</keyword>
<gene>
    <name evidence="4" type="ORF">SAMN05444340_10593</name>
</gene>
<dbReference type="GO" id="GO:0005524">
    <property type="term" value="F:ATP binding"/>
    <property type="evidence" value="ECO:0007669"/>
    <property type="project" value="InterPro"/>
</dbReference>
<dbReference type="InterPro" id="IPR003836">
    <property type="entry name" value="Glucokinase"/>
</dbReference>
<keyword evidence="2 4" id="KW-0418">Kinase</keyword>
<protein>
    <submittedName>
        <fullName evidence="4">Glucokinase</fullName>
    </submittedName>
</protein>
<dbReference type="CDD" id="cd24008">
    <property type="entry name" value="ASKHA_NBD_GLK"/>
    <property type="match status" value="1"/>
</dbReference>
<dbReference type="Proteomes" id="UP000199286">
    <property type="component" value="Unassembled WGS sequence"/>
</dbReference>
<sequence length="324" mass="34130">MPHATLAVVADIGGTNTRVALAHGTKVDTGSIRRYRNAESDGIEPILRAYLAETGARPQAACVDMAGPVRDGVGTLTNLPWRVAAAGLREATGATTVSVLNDMQAQGVAVGHLDGAGLATLIEAPAAGPGTPRLVVNMGTGLNAQPVLKRRGLTLVPPAEAGHVSIPVQTQEELRLRDWVAEHHTHTTPGLEDLLSGRGFERVHSWCCAEEGESVALPASEIFAAFQAGEARAVRAARIVVRLLGRYAGDLALITLPVGGIYLVGGVIRHLGPHLNGLGFVDAFRDKGRFAPFMEQFAVHVVADDYAALTGCAVHLDELLREPR</sequence>
<dbReference type="SUPFAM" id="SSF53067">
    <property type="entry name" value="Actin-like ATPase domain"/>
    <property type="match status" value="1"/>
</dbReference>
<dbReference type="GO" id="GO:0005536">
    <property type="term" value="F:D-glucose binding"/>
    <property type="evidence" value="ECO:0007669"/>
    <property type="project" value="InterPro"/>
</dbReference>
<evidence type="ECO:0000256" key="2">
    <source>
        <dbReference type="ARBA" id="ARBA00022777"/>
    </source>
</evidence>
<evidence type="ECO:0000256" key="1">
    <source>
        <dbReference type="ARBA" id="ARBA00022679"/>
    </source>
</evidence>
<keyword evidence="1" id="KW-0808">Transferase</keyword>
<evidence type="ECO:0000313" key="4">
    <source>
        <dbReference type="EMBL" id="SDY27570.1"/>
    </source>
</evidence>
<dbReference type="Gene3D" id="3.40.367.20">
    <property type="match status" value="1"/>
</dbReference>
<dbReference type="GO" id="GO:0005829">
    <property type="term" value="C:cytosol"/>
    <property type="evidence" value="ECO:0007669"/>
    <property type="project" value="TreeGrafter"/>
</dbReference>
<name>A0A1H3IIP5_9RHOB</name>
<dbReference type="AlphaFoldDB" id="A0A1H3IIP5"/>
<dbReference type="RefSeq" id="WP_089882107.1">
    <property type="nucleotide sequence ID" value="NZ_FNPF01000005.1"/>
</dbReference>
<dbReference type="STRING" id="321339.SAMN05444340_10593"/>
<dbReference type="Gene3D" id="3.30.420.40">
    <property type="match status" value="1"/>
</dbReference>
<dbReference type="GO" id="GO:0004340">
    <property type="term" value="F:glucokinase activity"/>
    <property type="evidence" value="ECO:0007669"/>
    <property type="project" value="InterPro"/>
</dbReference>
<dbReference type="InterPro" id="IPR043129">
    <property type="entry name" value="ATPase_NBD"/>
</dbReference>
<comment type="similarity">
    <text evidence="3">Belongs to the bacterial glucokinase family.</text>
</comment>
<accession>A0A1H3IIP5</accession>
<organism evidence="4 5">
    <name type="scientific">Citreimonas salinaria</name>
    <dbReference type="NCBI Taxonomy" id="321339"/>
    <lineage>
        <taxon>Bacteria</taxon>
        <taxon>Pseudomonadati</taxon>
        <taxon>Pseudomonadota</taxon>
        <taxon>Alphaproteobacteria</taxon>
        <taxon>Rhodobacterales</taxon>
        <taxon>Roseobacteraceae</taxon>
        <taxon>Citreimonas</taxon>
    </lineage>
</organism>
<evidence type="ECO:0000256" key="3">
    <source>
        <dbReference type="RuleBase" id="RU004046"/>
    </source>
</evidence>
<dbReference type="OrthoDB" id="9800595at2"/>
<dbReference type="Pfam" id="PF02685">
    <property type="entry name" value="Glucokinase"/>
    <property type="match status" value="1"/>
</dbReference>
<reference evidence="4 5" key="1">
    <citation type="submission" date="2016-10" db="EMBL/GenBank/DDBJ databases">
        <authorList>
            <person name="de Groot N.N."/>
        </authorList>
    </citation>
    <scope>NUCLEOTIDE SEQUENCE [LARGE SCALE GENOMIC DNA]</scope>
    <source>
        <strain evidence="4 5">DSM 26880</strain>
    </source>
</reference>
<dbReference type="PANTHER" id="PTHR47690:SF1">
    <property type="entry name" value="GLUCOKINASE"/>
    <property type="match status" value="1"/>
</dbReference>